<keyword evidence="3" id="KW-0813">Transport</keyword>
<evidence type="ECO:0000256" key="1">
    <source>
        <dbReference type="ARBA" id="ARBA00004163"/>
    </source>
</evidence>
<dbReference type="InParanoid" id="A0A316VDU0"/>
<name>A0A316VDU0_9BASI</name>
<evidence type="ECO:0008006" key="14">
    <source>
        <dbReference type="Google" id="ProtNLM"/>
    </source>
</evidence>
<comment type="subcellular location">
    <subcellularLocation>
        <location evidence="1">Endoplasmic reticulum membrane</location>
        <topology evidence="1">Single-pass type IV membrane protein</topology>
    </subcellularLocation>
</comment>
<evidence type="ECO:0000256" key="3">
    <source>
        <dbReference type="ARBA" id="ARBA00022448"/>
    </source>
</evidence>
<evidence type="ECO:0000313" key="12">
    <source>
        <dbReference type="EMBL" id="PWN34171.1"/>
    </source>
</evidence>
<dbReference type="Proteomes" id="UP000245771">
    <property type="component" value="Unassembled WGS sequence"/>
</dbReference>
<evidence type="ECO:0000256" key="11">
    <source>
        <dbReference type="SAM" id="Phobius"/>
    </source>
</evidence>
<evidence type="ECO:0000256" key="8">
    <source>
        <dbReference type="ARBA" id="ARBA00022989"/>
    </source>
</evidence>
<dbReference type="AlphaFoldDB" id="A0A316VDU0"/>
<feature type="compositionally biased region" description="Polar residues" evidence="10">
    <location>
        <begin position="214"/>
        <end position="226"/>
    </location>
</feature>
<keyword evidence="8 11" id="KW-1133">Transmembrane helix</keyword>
<keyword evidence="13" id="KW-1185">Reference proteome</keyword>
<dbReference type="EMBL" id="KZ819604">
    <property type="protein sequence ID" value="PWN34171.1"/>
    <property type="molecule type" value="Genomic_DNA"/>
</dbReference>
<dbReference type="GO" id="GO:0031201">
    <property type="term" value="C:SNARE complex"/>
    <property type="evidence" value="ECO:0007669"/>
    <property type="project" value="TreeGrafter"/>
</dbReference>
<protein>
    <recommendedName>
        <fullName evidence="14">t-SNARE coiled-coil homology domain-containing protein</fullName>
    </recommendedName>
</protein>
<evidence type="ECO:0000256" key="7">
    <source>
        <dbReference type="ARBA" id="ARBA00022927"/>
    </source>
</evidence>
<evidence type="ECO:0000256" key="10">
    <source>
        <dbReference type="SAM" id="MobiDB-lite"/>
    </source>
</evidence>
<accession>A0A316VDU0</accession>
<dbReference type="OrthoDB" id="4506189at2759"/>
<gene>
    <name evidence="12" type="ORF">FA14DRAFT_161666</name>
</gene>
<evidence type="ECO:0000256" key="9">
    <source>
        <dbReference type="ARBA" id="ARBA00023136"/>
    </source>
</evidence>
<dbReference type="GO" id="GO:0006890">
    <property type="term" value="P:retrograde vesicle-mediated transport, Golgi to endoplasmic reticulum"/>
    <property type="evidence" value="ECO:0007669"/>
    <property type="project" value="TreeGrafter"/>
</dbReference>
<dbReference type="PANTHER" id="PTHR13050">
    <property type="entry name" value="USE1-LIKE PROTEIN"/>
    <property type="match status" value="1"/>
</dbReference>
<dbReference type="GeneID" id="37021007"/>
<comment type="similarity">
    <text evidence="2">Belongs to the USE1 family.</text>
</comment>
<keyword evidence="6" id="KW-0931">ER-Golgi transport</keyword>
<reference evidence="12 13" key="1">
    <citation type="journal article" date="2018" name="Mol. Biol. Evol.">
        <title>Broad Genomic Sampling Reveals a Smut Pathogenic Ancestry of the Fungal Clade Ustilaginomycotina.</title>
        <authorList>
            <person name="Kijpornyongpan T."/>
            <person name="Mondo S.J."/>
            <person name="Barry K."/>
            <person name="Sandor L."/>
            <person name="Lee J."/>
            <person name="Lipzen A."/>
            <person name="Pangilinan J."/>
            <person name="LaButti K."/>
            <person name="Hainaut M."/>
            <person name="Henrissat B."/>
            <person name="Grigoriev I.V."/>
            <person name="Spatafora J.W."/>
            <person name="Aime M.C."/>
        </authorList>
    </citation>
    <scope>NUCLEOTIDE SEQUENCE [LARGE SCALE GENOMIC DNA]</scope>
    <source>
        <strain evidence="12 13">MCA 3882</strain>
    </source>
</reference>
<dbReference type="InterPro" id="IPR019150">
    <property type="entry name" value="Vesicle_transport_protein_Use1"/>
</dbReference>
<keyword evidence="4 11" id="KW-0812">Transmembrane</keyword>
<proteinExistence type="inferred from homology"/>
<evidence type="ECO:0000256" key="6">
    <source>
        <dbReference type="ARBA" id="ARBA00022892"/>
    </source>
</evidence>
<feature type="compositionally biased region" description="Basic and acidic residues" evidence="10">
    <location>
        <begin position="162"/>
        <end position="172"/>
    </location>
</feature>
<keyword evidence="5" id="KW-0256">Endoplasmic reticulum</keyword>
<dbReference type="GO" id="GO:0005789">
    <property type="term" value="C:endoplasmic reticulum membrane"/>
    <property type="evidence" value="ECO:0007669"/>
    <property type="project" value="UniProtKB-SubCell"/>
</dbReference>
<feature type="compositionally biased region" description="Acidic residues" evidence="10">
    <location>
        <begin position="147"/>
        <end position="161"/>
    </location>
</feature>
<feature type="region of interest" description="Disordered" evidence="10">
    <location>
        <begin position="147"/>
        <end position="247"/>
    </location>
</feature>
<dbReference type="GO" id="GO:0005484">
    <property type="term" value="F:SNAP receptor activity"/>
    <property type="evidence" value="ECO:0007669"/>
    <property type="project" value="TreeGrafter"/>
</dbReference>
<feature type="transmembrane region" description="Helical" evidence="11">
    <location>
        <begin position="310"/>
        <end position="333"/>
    </location>
</feature>
<dbReference type="Pfam" id="PF09753">
    <property type="entry name" value="Use1"/>
    <property type="match status" value="1"/>
</dbReference>
<evidence type="ECO:0000256" key="2">
    <source>
        <dbReference type="ARBA" id="ARBA00007891"/>
    </source>
</evidence>
<evidence type="ECO:0000256" key="4">
    <source>
        <dbReference type="ARBA" id="ARBA00022692"/>
    </source>
</evidence>
<dbReference type="GO" id="GO:0015031">
    <property type="term" value="P:protein transport"/>
    <property type="evidence" value="ECO:0007669"/>
    <property type="project" value="UniProtKB-KW"/>
</dbReference>
<sequence length="336" mass="37350">MAATASHLTAMGVPVISTGRQGSSSINEYSVLTLERLLDRLENQLKEGSQAKTTNTWQAAGIAIALTHAQTIISELQAQQGLSSTVASMRSRLQRATQSYVQLYPLEQQQTQPRTMQRQFSGSFQTQMQPVQVADTRSFLLQDDLLEDSDDDSEFEDNALDEELHRDVKDEDNVALGGIKPDEKVESEELGEKNVDDGMDEYEAAASLRRRKNANTQDSLTRVSNTENEKEAQEDAPPTALQSERSVQDSLSGELLRMAGILKANSMKFADALERDRKILEQADEKLQGNLTLMTRTRGKLGDYSRKARGMGWITLGAIAMVCSSWIVMFLLIRLT</sequence>
<organism evidence="12 13">
    <name type="scientific">Meira miltonrushii</name>
    <dbReference type="NCBI Taxonomy" id="1280837"/>
    <lineage>
        <taxon>Eukaryota</taxon>
        <taxon>Fungi</taxon>
        <taxon>Dikarya</taxon>
        <taxon>Basidiomycota</taxon>
        <taxon>Ustilaginomycotina</taxon>
        <taxon>Exobasidiomycetes</taxon>
        <taxon>Exobasidiales</taxon>
        <taxon>Brachybasidiaceae</taxon>
        <taxon>Meira</taxon>
    </lineage>
</organism>
<dbReference type="STRING" id="1280837.A0A316VDU0"/>
<evidence type="ECO:0000313" key="13">
    <source>
        <dbReference type="Proteomes" id="UP000245771"/>
    </source>
</evidence>
<evidence type="ECO:0000256" key="5">
    <source>
        <dbReference type="ARBA" id="ARBA00022824"/>
    </source>
</evidence>
<keyword evidence="9 11" id="KW-0472">Membrane</keyword>
<keyword evidence="7" id="KW-0653">Protein transport</keyword>
<dbReference type="RefSeq" id="XP_025354473.1">
    <property type="nucleotide sequence ID" value="XM_025499226.1"/>
</dbReference>
<dbReference type="PANTHER" id="PTHR13050:SF7">
    <property type="entry name" value="VESICLE TRANSPORT PROTEIN USE1"/>
    <property type="match status" value="1"/>
</dbReference>